<proteinExistence type="predicted"/>
<comment type="caution">
    <text evidence="1">The sequence shown here is derived from an EMBL/GenBank/DDBJ whole genome shotgun (WGS) entry which is preliminary data.</text>
</comment>
<gene>
    <name evidence="1" type="ORF">BDR25DRAFT_26260</name>
</gene>
<dbReference type="EMBL" id="MU003505">
    <property type="protein sequence ID" value="KAF2471370.1"/>
    <property type="molecule type" value="Genomic_DNA"/>
</dbReference>
<name>A0ACB6QXX0_9PLEO</name>
<dbReference type="Proteomes" id="UP000799755">
    <property type="component" value="Unassembled WGS sequence"/>
</dbReference>
<accession>A0ACB6QXX0</accession>
<keyword evidence="2" id="KW-1185">Reference proteome</keyword>
<evidence type="ECO:0000313" key="1">
    <source>
        <dbReference type="EMBL" id="KAF2471370.1"/>
    </source>
</evidence>
<organism evidence="1 2">
    <name type="scientific">Lindgomyces ingoldianus</name>
    <dbReference type="NCBI Taxonomy" id="673940"/>
    <lineage>
        <taxon>Eukaryota</taxon>
        <taxon>Fungi</taxon>
        <taxon>Dikarya</taxon>
        <taxon>Ascomycota</taxon>
        <taxon>Pezizomycotina</taxon>
        <taxon>Dothideomycetes</taxon>
        <taxon>Pleosporomycetidae</taxon>
        <taxon>Pleosporales</taxon>
        <taxon>Lindgomycetaceae</taxon>
        <taxon>Lindgomyces</taxon>
    </lineage>
</organism>
<reference evidence="1" key="1">
    <citation type="journal article" date="2020" name="Stud. Mycol.">
        <title>101 Dothideomycetes genomes: a test case for predicting lifestyles and emergence of pathogens.</title>
        <authorList>
            <person name="Haridas S."/>
            <person name="Albert R."/>
            <person name="Binder M."/>
            <person name="Bloem J."/>
            <person name="Labutti K."/>
            <person name="Salamov A."/>
            <person name="Andreopoulos B."/>
            <person name="Baker S."/>
            <person name="Barry K."/>
            <person name="Bills G."/>
            <person name="Bluhm B."/>
            <person name="Cannon C."/>
            <person name="Castanera R."/>
            <person name="Culley D."/>
            <person name="Daum C."/>
            <person name="Ezra D."/>
            <person name="Gonzalez J."/>
            <person name="Henrissat B."/>
            <person name="Kuo A."/>
            <person name="Liang C."/>
            <person name="Lipzen A."/>
            <person name="Lutzoni F."/>
            <person name="Magnuson J."/>
            <person name="Mondo S."/>
            <person name="Nolan M."/>
            <person name="Ohm R."/>
            <person name="Pangilinan J."/>
            <person name="Park H.-J."/>
            <person name="Ramirez L."/>
            <person name="Alfaro M."/>
            <person name="Sun H."/>
            <person name="Tritt A."/>
            <person name="Yoshinaga Y."/>
            <person name="Zwiers L.-H."/>
            <person name="Turgeon B."/>
            <person name="Goodwin S."/>
            <person name="Spatafora J."/>
            <person name="Crous P."/>
            <person name="Grigoriev I."/>
        </authorList>
    </citation>
    <scope>NUCLEOTIDE SEQUENCE</scope>
    <source>
        <strain evidence="1">ATCC 200398</strain>
    </source>
</reference>
<protein>
    <submittedName>
        <fullName evidence="1">ARM repeat-containing protein</fullName>
    </submittedName>
</protein>
<evidence type="ECO:0000313" key="2">
    <source>
        <dbReference type="Proteomes" id="UP000799755"/>
    </source>
</evidence>
<sequence length="948" mass="104535">MEPGVVGRNMTAMSSNPRSRDFSGGVAINGAESDRPSHTALTPGFANTAGWGGSIWNNNTLGAGFGSAVRESSRPRENGTYISSPSDPIEGKTGSGSLVASSESDNWKPNRSPWGDNATGMPHARSSGVSPARKRSIAQTQSQQYADSTSSAYFPVSRSAGLNQGPVAKPPKPLLDPTSMNFSSTRQVDPLVTNGFSSFGFGQSDSNPQRSETTVGSWPDAGSVHSPNDDRRSITASEYFGPSSGTQSRSGSLPPSRHGAEPLQFAQNNDQYSRFTQPGPRQHSSFSHANGRAFPERSGSIQSDSLHLLSRMSIADQDMDTAMIAHKPSVSINGLPPAFTPSGNDSAFPRDTYGDSQSLARPEDGNYAHTGSYTPDSYANGHLSDPNTQFRSFQFDSRSAPNGTGVRQSPFYSHAHTPPVYDHLYPSRNDQTLANGNNIALFQSKLQGYQQQQERRNYINPTQFHQQHFQHLLATNQLRSPYGYAYSIPNGMQLNGMQPNLAMPAIPGMMNMIEAPRAPRDHAQPDGVVSKCLYDFKQNSKTSKRYELKDIYDHIVEFSGDQHGSRFIQQKLETANSDEKDRVFRELQGNALQLMQDVFGNYVIQKFFEHGDQTQKKILASRMKGQVWNLSLQMYGCRVVQKALEHILTDQQAVLVKELEKDVTKCVKDQNGNHVIQKAIERVPLEHIQFIIDAFHGQVGSLAVHPYGCRVIQRVLEYCEEPARRFILEELHAEGPKLITDQYGNYVTQHVIEHGSPDDRAKLISLVKGQLLVFSKHKFASNVVEKCLIFGTDDQRREIMLKVIEKPERGESTLMMLIKDNYGNYVIQKILETICRKDYDELIAFLKPEMDKAKKIISGKQVLSVEKKMHRFDRVDSVSSPTAQRNSISSATDISPTPPLTSDAQSPQSSSLPSTNTSTVDDPVNTTPLANKTLSPPRGGVSIANTSS</sequence>